<evidence type="ECO:0000256" key="2">
    <source>
        <dbReference type="SAM" id="MobiDB-lite"/>
    </source>
</evidence>
<dbReference type="EMBL" id="JABBXF010000025">
    <property type="protein sequence ID" value="NVK78547.1"/>
    <property type="molecule type" value="Genomic_DNA"/>
</dbReference>
<dbReference type="InterPro" id="IPR003737">
    <property type="entry name" value="GlcNAc_PI_deacetylase-related"/>
</dbReference>
<comment type="caution">
    <text evidence="3">The sequence shown here is derived from an EMBL/GenBank/DDBJ whole genome shotgun (WGS) entry which is preliminary data.</text>
</comment>
<evidence type="ECO:0000256" key="1">
    <source>
        <dbReference type="ARBA" id="ARBA00022833"/>
    </source>
</evidence>
<name>A0A7Y7B3Y9_STRMO</name>
<gene>
    <name evidence="3" type="ORF">HG542_12805</name>
</gene>
<dbReference type="GO" id="GO:0016137">
    <property type="term" value="P:glycoside metabolic process"/>
    <property type="evidence" value="ECO:0007669"/>
    <property type="project" value="UniProtKB-ARBA"/>
</dbReference>
<evidence type="ECO:0000313" key="4">
    <source>
        <dbReference type="Proteomes" id="UP000587462"/>
    </source>
</evidence>
<reference evidence="3 4" key="1">
    <citation type="submission" date="2020-04" db="EMBL/GenBank/DDBJ databases">
        <title>Draft Genome Sequence of Streptomyces morookaense DSM 40503, an 8-azaguanine-producing strain.</title>
        <authorList>
            <person name="Qi J."/>
            <person name="Gao J.-M."/>
        </authorList>
    </citation>
    <scope>NUCLEOTIDE SEQUENCE [LARGE SCALE GENOMIC DNA]</scope>
    <source>
        <strain evidence="3 4">DSM 40503</strain>
    </source>
</reference>
<feature type="region of interest" description="Disordered" evidence="2">
    <location>
        <begin position="1"/>
        <end position="45"/>
    </location>
</feature>
<evidence type="ECO:0000313" key="3">
    <source>
        <dbReference type="EMBL" id="NVK78547.1"/>
    </source>
</evidence>
<dbReference type="GO" id="GO:0016811">
    <property type="term" value="F:hydrolase activity, acting on carbon-nitrogen (but not peptide) bonds, in linear amides"/>
    <property type="evidence" value="ECO:0007669"/>
    <property type="project" value="TreeGrafter"/>
</dbReference>
<feature type="compositionally biased region" description="Low complexity" evidence="2">
    <location>
        <begin position="1"/>
        <end position="20"/>
    </location>
</feature>
<sequence length="748" mass="79869">MRSRSSWTATSPSPPSTRRALCATGASPERTDDRVTGRQSSGPSRRLVLSAMVALTAAGCTSGHGKKPEAAKTEPAVRAKVTAGKDGTGGAVTMQIIAHPDDDLYFMNPDVRHSIDANHRVVSVYVTSGEADGLNKVPGKKEKPKPDYAGYAGSRQQGLRQAYALMAAGKPLAEWKRTVLDLPGGIQCEMDSLVDHPGVTLVFLGVAQHTADQADTGEGPAGKNRAVPQDDPPGRKDTSLSDLWADPKAVTRTRVTTGSTVRDARPVTRAALIDALAGVLDRFKPTLVRTMDPDPDMQVHDHKHRQHHDQTGYSDHPDHTAVALFTYAALERYRGPGDGKHFTVTAHRGYYNERWPFNLPPGLVRGKADVLNAYGGDPALGCGFAAGCGDYDVGRDRSYGTGWLQSTNVRHPGTTTWLQRGHDDRLTAFGVLDQQAAMWTETAPGSGRFGAPQLLGGGMLAPALAVSQTKDGRWQLFAERFAGLGADAQGNRREIVALEQESPGGRFGAWTSLGNPEEDPVRGRRVGAPVVARNEDGSVQVFVRTWAKGVSTKRQAPDGRWDEKWTDLHGDEVQEGLSAVTGTDGRIHVVGSGHDTVHHWVQERPGGDFALAAEKYGKLPAPADPPTLLPQPDGGLLLAFRQPKTAKPLAYRLEGKDGRWKELDLGLAARGYGVMAAAADPAKAERALLVSRNNAGSLSASGFGQDARPKWATFGEQAVGAPAVAADAKGRLVVAALTPEGTLRVTRR</sequence>
<organism evidence="3 4">
    <name type="scientific">Streptomyces morookaense</name>
    <name type="common">Streptoverticillium morookaense</name>
    <dbReference type="NCBI Taxonomy" id="1970"/>
    <lineage>
        <taxon>Bacteria</taxon>
        <taxon>Bacillati</taxon>
        <taxon>Actinomycetota</taxon>
        <taxon>Actinomycetes</taxon>
        <taxon>Kitasatosporales</taxon>
        <taxon>Streptomycetaceae</taxon>
        <taxon>Streptomyces</taxon>
    </lineage>
</organism>
<dbReference type="Pfam" id="PF02585">
    <property type="entry name" value="PIG-L"/>
    <property type="match status" value="1"/>
</dbReference>
<keyword evidence="4" id="KW-1185">Reference proteome</keyword>
<dbReference type="PANTHER" id="PTHR12993:SF26">
    <property type="entry name" value="1D-MYO-INOSITOL 2-ACETAMIDO-2-DEOXY-ALPHA-D-GLUCOPYRANOSIDE DEACETYLASE"/>
    <property type="match status" value="1"/>
</dbReference>
<dbReference type="PANTHER" id="PTHR12993">
    <property type="entry name" value="N-ACETYLGLUCOSAMINYL-PHOSPHATIDYLINOSITOL DE-N-ACETYLASE-RELATED"/>
    <property type="match status" value="1"/>
</dbReference>
<dbReference type="SUPFAM" id="SSF89372">
    <property type="entry name" value="Fucose-specific lectin"/>
    <property type="match status" value="2"/>
</dbReference>
<dbReference type="Proteomes" id="UP000587462">
    <property type="component" value="Unassembled WGS sequence"/>
</dbReference>
<dbReference type="InterPro" id="IPR024078">
    <property type="entry name" value="LmbE-like_dom_sf"/>
</dbReference>
<dbReference type="SUPFAM" id="SSF102588">
    <property type="entry name" value="LmbE-like"/>
    <property type="match status" value="1"/>
</dbReference>
<protein>
    <submittedName>
        <fullName evidence="3">PIG-L family deacetylase</fullName>
    </submittedName>
</protein>
<proteinExistence type="predicted"/>
<dbReference type="AlphaFoldDB" id="A0A7Y7B3Y9"/>
<keyword evidence="1" id="KW-0862">Zinc</keyword>
<dbReference type="Gene3D" id="3.40.50.10320">
    <property type="entry name" value="LmbE-like"/>
    <property type="match status" value="1"/>
</dbReference>
<feature type="region of interest" description="Disordered" evidence="2">
    <location>
        <begin position="212"/>
        <end position="245"/>
    </location>
</feature>
<accession>A0A7Y7B3Y9</accession>